<keyword evidence="1" id="KW-0472">Membrane</keyword>
<dbReference type="EMBL" id="CP095074">
    <property type="protein sequence ID" value="UOQ94791.1"/>
    <property type="molecule type" value="Genomic_DNA"/>
</dbReference>
<protein>
    <submittedName>
        <fullName evidence="2">Uncharacterized protein</fullName>
    </submittedName>
</protein>
<accession>A0ABY4H3L1</accession>
<proteinExistence type="predicted"/>
<evidence type="ECO:0000256" key="1">
    <source>
        <dbReference type="SAM" id="Phobius"/>
    </source>
</evidence>
<organism evidence="2 3">
    <name type="scientific">Halobacillus shinanisalinarum</name>
    <dbReference type="NCBI Taxonomy" id="2932258"/>
    <lineage>
        <taxon>Bacteria</taxon>
        <taxon>Bacillati</taxon>
        <taxon>Bacillota</taxon>
        <taxon>Bacilli</taxon>
        <taxon>Bacillales</taxon>
        <taxon>Bacillaceae</taxon>
        <taxon>Halobacillus</taxon>
    </lineage>
</organism>
<sequence length="46" mass="5156">MDLGIFGVFAFGDGIIALLGFLAILGRRVTEPNEELQQKVEGYFFY</sequence>
<evidence type="ECO:0000313" key="3">
    <source>
        <dbReference type="Proteomes" id="UP000831880"/>
    </source>
</evidence>
<name>A0ABY4H3L1_9BACI</name>
<keyword evidence="3" id="KW-1185">Reference proteome</keyword>
<keyword evidence="1" id="KW-1133">Transmembrane helix</keyword>
<evidence type="ECO:0000313" key="2">
    <source>
        <dbReference type="EMBL" id="UOQ94791.1"/>
    </source>
</evidence>
<feature type="transmembrane region" description="Helical" evidence="1">
    <location>
        <begin position="6"/>
        <end position="25"/>
    </location>
</feature>
<dbReference type="RefSeq" id="WP_244754647.1">
    <property type="nucleotide sequence ID" value="NZ_CP095074.1"/>
</dbReference>
<dbReference type="Proteomes" id="UP000831880">
    <property type="component" value="Chromosome"/>
</dbReference>
<gene>
    <name evidence="2" type="ORF">MUO14_07635</name>
</gene>
<reference evidence="2 3" key="1">
    <citation type="submission" date="2022-04" db="EMBL/GenBank/DDBJ databases">
        <title>Halobacillus sp. isolated from saltern.</title>
        <authorList>
            <person name="Won M."/>
            <person name="Lee C.-M."/>
            <person name="Woen H.-Y."/>
            <person name="Kwon S.-W."/>
        </authorList>
    </citation>
    <scope>NUCLEOTIDE SEQUENCE [LARGE SCALE GENOMIC DNA]</scope>
    <source>
        <strain evidence="2 3">SSTM10-2</strain>
    </source>
</reference>
<keyword evidence="1" id="KW-0812">Transmembrane</keyword>